<proteinExistence type="predicted"/>
<reference evidence="2 3" key="1">
    <citation type="submission" date="2017-04" db="EMBL/GenBank/DDBJ databases">
        <title>Draft genome sequence of Marssonina coronaria NL1: causal agent of apple blotch.</title>
        <authorList>
            <person name="Cheng Q."/>
        </authorList>
    </citation>
    <scope>NUCLEOTIDE SEQUENCE [LARGE SCALE GENOMIC DNA]</scope>
    <source>
        <strain evidence="2 3">NL1</strain>
    </source>
</reference>
<feature type="compositionally biased region" description="Polar residues" evidence="1">
    <location>
        <begin position="60"/>
        <end position="70"/>
    </location>
</feature>
<dbReference type="InParanoid" id="A0A218YVG5"/>
<feature type="region of interest" description="Disordered" evidence="1">
    <location>
        <begin position="95"/>
        <end position="125"/>
    </location>
</feature>
<organism evidence="2 3">
    <name type="scientific">Diplocarpon coronariae</name>
    <dbReference type="NCBI Taxonomy" id="2795749"/>
    <lineage>
        <taxon>Eukaryota</taxon>
        <taxon>Fungi</taxon>
        <taxon>Dikarya</taxon>
        <taxon>Ascomycota</taxon>
        <taxon>Pezizomycotina</taxon>
        <taxon>Leotiomycetes</taxon>
        <taxon>Helotiales</taxon>
        <taxon>Drepanopezizaceae</taxon>
        <taxon>Diplocarpon</taxon>
    </lineage>
</organism>
<accession>A0A218YVG5</accession>
<evidence type="ECO:0000313" key="3">
    <source>
        <dbReference type="Proteomes" id="UP000242519"/>
    </source>
</evidence>
<dbReference type="EMBL" id="MZNU01000400">
    <property type="protein sequence ID" value="OWO98363.1"/>
    <property type="molecule type" value="Genomic_DNA"/>
</dbReference>
<feature type="compositionally biased region" description="Basic and acidic residues" evidence="1">
    <location>
        <begin position="103"/>
        <end position="125"/>
    </location>
</feature>
<name>A0A218YVG5_9HELO</name>
<gene>
    <name evidence="2" type="ORF">B2J93_8199</name>
</gene>
<evidence type="ECO:0000256" key="1">
    <source>
        <dbReference type="SAM" id="MobiDB-lite"/>
    </source>
</evidence>
<dbReference type="AlphaFoldDB" id="A0A218YVG5"/>
<dbReference type="Proteomes" id="UP000242519">
    <property type="component" value="Unassembled WGS sequence"/>
</dbReference>
<keyword evidence="3" id="KW-1185">Reference proteome</keyword>
<protein>
    <submittedName>
        <fullName evidence="2">Uncharacterized protein</fullName>
    </submittedName>
</protein>
<feature type="region of interest" description="Disordered" evidence="1">
    <location>
        <begin position="53"/>
        <end position="76"/>
    </location>
</feature>
<sequence>MSSTASSSDEESSILVSSPDLAVTLITLTLSPSPSPNSSPNYISEVAREIHIQESKLTRSRQTNTSTTPRSAILSPRPVRRVSFAALARLAACFDGEGGGDGGSKDGERGKKRESLMEGSTADRSRRVVVGDLGAVGEKRSGFGVIGGERKGGQR</sequence>
<dbReference type="OrthoDB" id="3561800at2759"/>
<comment type="caution">
    <text evidence="2">The sequence shown here is derived from an EMBL/GenBank/DDBJ whole genome shotgun (WGS) entry which is preliminary data.</text>
</comment>
<evidence type="ECO:0000313" key="2">
    <source>
        <dbReference type="EMBL" id="OWO98363.1"/>
    </source>
</evidence>